<reference evidence="1 2" key="1">
    <citation type="submission" date="2018-06" db="EMBL/GenBank/DDBJ databases">
        <title>Spirosoma sp. HMF3257 Genome sequencing and assembly.</title>
        <authorList>
            <person name="Kang H."/>
            <person name="Cha I."/>
            <person name="Kim H."/>
            <person name="Kang J."/>
            <person name="Joh K."/>
        </authorList>
    </citation>
    <scope>NUCLEOTIDE SEQUENCE [LARGE SCALE GENOMIC DNA]</scope>
    <source>
        <strain evidence="1 2">HMF3257</strain>
    </source>
</reference>
<dbReference type="AlphaFoldDB" id="A0A327NHC2"/>
<gene>
    <name evidence="1" type="ORF">HMF3257_10270</name>
</gene>
<dbReference type="Proteomes" id="UP000249016">
    <property type="component" value="Unassembled WGS sequence"/>
</dbReference>
<organism evidence="1 2">
    <name type="scientific">Spirosoma telluris</name>
    <dbReference type="NCBI Taxonomy" id="2183553"/>
    <lineage>
        <taxon>Bacteria</taxon>
        <taxon>Pseudomonadati</taxon>
        <taxon>Bacteroidota</taxon>
        <taxon>Cytophagia</taxon>
        <taxon>Cytophagales</taxon>
        <taxon>Cytophagaceae</taxon>
        <taxon>Spirosoma</taxon>
    </lineage>
</organism>
<proteinExistence type="predicted"/>
<protein>
    <submittedName>
        <fullName evidence="1">Uncharacterized protein</fullName>
    </submittedName>
</protein>
<dbReference type="RefSeq" id="WP_111341944.1">
    <property type="nucleotide sequence ID" value="NZ_QLII01000001.1"/>
</dbReference>
<keyword evidence="2" id="KW-1185">Reference proteome</keyword>
<evidence type="ECO:0000313" key="1">
    <source>
        <dbReference type="EMBL" id="RAI74557.1"/>
    </source>
</evidence>
<sequence>MQPCKPIVGFALGFSDDGSAYQKEWTVTQVVEGQKLAHIWAYKDYRGRSEVAFEQLVKGITPGSGIRAWKPFPGCPLCQTTI</sequence>
<name>A0A327NHC2_9BACT</name>
<evidence type="ECO:0000313" key="2">
    <source>
        <dbReference type="Proteomes" id="UP000249016"/>
    </source>
</evidence>
<dbReference type="EMBL" id="QLII01000001">
    <property type="protein sequence ID" value="RAI74557.1"/>
    <property type="molecule type" value="Genomic_DNA"/>
</dbReference>
<comment type="caution">
    <text evidence="1">The sequence shown here is derived from an EMBL/GenBank/DDBJ whole genome shotgun (WGS) entry which is preliminary data.</text>
</comment>
<dbReference type="OrthoDB" id="2355173at2"/>
<accession>A0A327NHC2</accession>